<sequence length="281" mass="29589">MNAAVPPGGGQSGSSQREGGAGNDGQVRLTVQGQVATLTFDRPAARNAMTWAMYEQLATHCRALAADGSAGVRVVVLRGEGGEAFVAGTDIAQFRQFSNGDDGVAYEARIDEGIRLVEQLPMPTVAVIEGWAVGGGLAIATACDFRVATPKARFGVPIAKTLGNTLSAQNLAKLRAAWGLQPVRRMLLLAQILDADAALACGFLEGIHAAESLESEVAALCSRLAALAPVTQTVVKEALRRQTVEAVADTDDLVRLCYGSEDFREGVEAFVGRRPPEWKGR</sequence>
<dbReference type="GO" id="GO:0004300">
    <property type="term" value="F:enoyl-CoA hydratase activity"/>
    <property type="evidence" value="ECO:0007669"/>
    <property type="project" value="UniProtKB-EC"/>
</dbReference>
<name>A0A375G7M9_9BURK</name>
<dbReference type="Pfam" id="PF00378">
    <property type="entry name" value="ECH_1"/>
    <property type="match status" value="1"/>
</dbReference>
<accession>A0A375G7M9</accession>
<evidence type="ECO:0000313" key="8">
    <source>
        <dbReference type="Proteomes" id="UP000623307"/>
    </source>
</evidence>
<dbReference type="EMBL" id="CP032519">
    <property type="protein sequence ID" value="QEZ47816.1"/>
    <property type="molecule type" value="Genomic_DNA"/>
</dbReference>
<reference evidence="4 7" key="2">
    <citation type="submission" date="2018-09" db="EMBL/GenBank/DDBJ databases">
        <title>Complete genome sequence of Cupriavidus oxalaticus T2, a bacterium capable of phenol tolerance and degradation.</title>
        <authorList>
            <person name="Yan J."/>
        </authorList>
    </citation>
    <scope>NUCLEOTIDE SEQUENCE [LARGE SCALE GENOMIC DNA]</scope>
    <source>
        <strain evidence="4 7">T2</strain>
    </source>
</reference>
<organism evidence="6">
    <name type="scientific">Cupriavidus oxalaticus</name>
    <dbReference type="NCBI Taxonomy" id="96344"/>
    <lineage>
        <taxon>Bacteria</taxon>
        <taxon>Pseudomonadati</taxon>
        <taxon>Pseudomonadota</taxon>
        <taxon>Betaproteobacteria</taxon>
        <taxon>Burkholderiales</taxon>
        <taxon>Burkholderiaceae</taxon>
        <taxon>Cupriavidus</taxon>
    </lineage>
</organism>
<keyword evidence="8" id="KW-1185">Reference proteome</keyword>
<dbReference type="Gene3D" id="3.90.226.10">
    <property type="entry name" value="2-enoyl-CoA Hydratase, Chain A, domain 1"/>
    <property type="match status" value="1"/>
</dbReference>
<dbReference type="InterPro" id="IPR029045">
    <property type="entry name" value="ClpP/crotonase-like_dom_sf"/>
</dbReference>
<feature type="region of interest" description="Disordered" evidence="3">
    <location>
        <begin position="1"/>
        <end position="25"/>
    </location>
</feature>
<dbReference type="PANTHER" id="PTHR11941">
    <property type="entry name" value="ENOYL-COA HYDRATASE-RELATED"/>
    <property type="match status" value="1"/>
</dbReference>
<dbReference type="CDD" id="cd06558">
    <property type="entry name" value="crotonase-like"/>
    <property type="match status" value="1"/>
</dbReference>
<dbReference type="GeneID" id="303493335"/>
<dbReference type="PROSITE" id="PS00166">
    <property type="entry name" value="ENOYL_COA_HYDRATASE"/>
    <property type="match status" value="1"/>
</dbReference>
<gene>
    <name evidence="6" type="ORF">CO2235_230108</name>
    <name evidence="4" type="ORF">D2917_27365</name>
    <name evidence="5" type="ORF">JTE92_27545</name>
</gene>
<evidence type="ECO:0000256" key="3">
    <source>
        <dbReference type="SAM" id="MobiDB-lite"/>
    </source>
</evidence>
<dbReference type="PANTHER" id="PTHR11941:SF54">
    <property type="entry name" value="ENOYL-COA HYDRATASE, MITOCHONDRIAL"/>
    <property type="match status" value="1"/>
</dbReference>
<protein>
    <submittedName>
        <fullName evidence="5 6">Enoyl-CoA hydratase</fullName>
        <ecNumber evidence="6">4.2.1.17</ecNumber>
    </submittedName>
</protein>
<dbReference type="EMBL" id="CP069812">
    <property type="protein sequence ID" value="QRQ93811.1"/>
    <property type="molecule type" value="Genomic_DNA"/>
</dbReference>
<evidence type="ECO:0000256" key="2">
    <source>
        <dbReference type="RuleBase" id="RU003707"/>
    </source>
</evidence>
<evidence type="ECO:0000313" key="7">
    <source>
        <dbReference type="Proteomes" id="UP000325743"/>
    </source>
</evidence>
<dbReference type="InterPro" id="IPR018376">
    <property type="entry name" value="Enoyl-CoA_hyd/isom_CS"/>
</dbReference>
<dbReference type="Proteomes" id="UP000325743">
    <property type="component" value="Chromosome 2"/>
</dbReference>
<evidence type="ECO:0000313" key="4">
    <source>
        <dbReference type="EMBL" id="QEZ47816.1"/>
    </source>
</evidence>
<dbReference type="EC" id="4.2.1.17" evidence="6"/>
<keyword evidence="6" id="KW-0456">Lyase</keyword>
<dbReference type="AlphaFoldDB" id="A0A375G7M9"/>
<reference evidence="6" key="1">
    <citation type="submission" date="2018-01" db="EMBL/GenBank/DDBJ databases">
        <authorList>
            <person name="Clerissi C."/>
        </authorList>
    </citation>
    <scope>NUCLEOTIDE SEQUENCE</scope>
    <source>
        <strain evidence="6">Cupriavidus oxalaticus LMG 2235</strain>
    </source>
</reference>
<dbReference type="EMBL" id="OGUS01000124">
    <property type="protein sequence ID" value="SPC14905.1"/>
    <property type="molecule type" value="Genomic_DNA"/>
</dbReference>
<reference evidence="5 8" key="3">
    <citation type="submission" date="2021-02" db="EMBL/GenBank/DDBJ databases">
        <title>Complete Genome Sequence of Cupriavidus oxalaticus Strain Ox1, a Soil Oxalate-Degrading Species.</title>
        <authorList>
            <person name="Palmieri F."/>
            <person name="Udriet P."/>
            <person name="Deuasquier M."/>
            <person name="Beaudoing E."/>
            <person name="Johnson S.L."/>
            <person name="Davenport K.W."/>
            <person name="Chain P.S."/>
            <person name="Bindschedler S."/>
            <person name="Junier P."/>
        </authorList>
    </citation>
    <scope>NUCLEOTIDE SEQUENCE [LARGE SCALE GENOMIC DNA]</scope>
    <source>
        <strain evidence="5 8">Ox1</strain>
    </source>
</reference>
<dbReference type="NCBIfam" id="NF004796">
    <property type="entry name" value="PRK06144.1"/>
    <property type="match status" value="1"/>
</dbReference>
<dbReference type="Proteomes" id="UP000623307">
    <property type="component" value="Chromosome 2"/>
</dbReference>
<dbReference type="RefSeq" id="WP_063241733.1">
    <property type="nucleotide sequence ID" value="NZ_CP032519.1"/>
</dbReference>
<dbReference type="OrthoDB" id="9148881at2"/>
<evidence type="ECO:0000313" key="6">
    <source>
        <dbReference type="EMBL" id="SPC14905.1"/>
    </source>
</evidence>
<dbReference type="InterPro" id="IPR001753">
    <property type="entry name" value="Enoyl-CoA_hydra/iso"/>
</dbReference>
<comment type="similarity">
    <text evidence="1 2">Belongs to the enoyl-CoA hydratase/isomerase family.</text>
</comment>
<dbReference type="GO" id="GO:0006635">
    <property type="term" value="P:fatty acid beta-oxidation"/>
    <property type="evidence" value="ECO:0007669"/>
    <property type="project" value="TreeGrafter"/>
</dbReference>
<evidence type="ECO:0000313" key="5">
    <source>
        <dbReference type="EMBL" id="QRQ93811.1"/>
    </source>
</evidence>
<dbReference type="Proteomes" id="UP000256862">
    <property type="component" value="Chromosome CO2235"/>
</dbReference>
<dbReference type="SUPFAM" id="SSF52096">
    <property type="entry name" value="ClpP/crotonase"/>
    <property type="match status" value="1"/>
</dbReference>
<proteinExistence type="inferred from homology"/>
<evidence type="ECO:0000256" key="1">
    <source>
        <dbReference type="ARBA" id="ARBA00005254"/>
    </source>
</evidence>